<feature type="domain" description="Histidine kinase" evidence="11">
    <location>
        <begin position="1153"/>
        <end position="1386"/>
    </location>
</feature>
<protein>
    <recommendedName>
        <fullName evidence="3">histidine kinase</fullName>
        <ecNumber evidence="3">2.7.13.3</ecNumber>
    </recommendedName>
</protein>
<feature type="domain" description="Response regulatory" evidence="12">
    <location>
        <begin position="1696"/>
        <end position="1813"/>
    </location>
</feature>
<feature type="domain" description="HAMP" evidence="13">
    <location>
        <begin position="396"/>
        <end position="448"/>
    </location>
</feature>
<dbReference type="Pfam" id="PF00512">
    <property type="entry name" value="HisKA"/>
    <property type="match status" value="1"/>
</dbReference>
<dbReference type="SMART" id="SM00388">
    <property type="entry name" value="HisKA"/>
    <property type="match status" value="1"/>
</dbReference>
<evidence type="ECO:0000313" key="15">
    <source>
        <dbReference type="Proteomes" id="UP000431269"/>
    </source>
</evidence>
<evidence type="ECO:0000256" key="2">
    <source>
        <dbReference type="ARBA" id="ARBA00004370"/>
    </source>
</evidence>
<feature type="modified residue" description="4-aspartylphosphate" evidence="8">
    <location>
        <position position="1746"/>
    </location>
</feature>
<dbReference type="InterPro" id="IPR005467">
    <property type="entry name" value="His_kinase_dom"/>
</dbReference>
<dbReference type="SUPFAM" id="SSF52172">
    <property type="entry name" value="CheY-like"/>
    <property type="match status" value="3"/>
</dbReference>
<dbReference type="Gene3D" id="1.20.120.1530">
    <property type="match status" value="5"/>
</dbReference>
<dbReference type="CDD" id="cd16922">
    <property type="entry name" value="HATPase_EvgS-ArcB-TorS-like"/>
    <property type="match status" value="1"/>
</dbReference>
<dbReference type="InterPro" id="IPR003660">
    <property type="entry name" value="HAMP_dom"/>
</dbReference>
<dbReference type="RefSeq" id="WP_158764560.1">
    <property type="nucleotide sequence ID" value="NZ_CP047045.1"/>
</dbReference>
<dbReference type="CDD" id="cd17546">
    <property type="entry name" value="REC_hyHK_CKI1_RcsC-like"/>
    <property type="match status" value="1"/>
</dbReference>
<keyword evidence="9" id="KW-0175">Coiled coil</keyword>
<evidence type="ECO:0000259" key="13">
    <source>
        <dbReference type="PROSITE" id="PS50885"/>
    </source>
</evidence>
<dbReference type="Pfam" id="PF13185">
    <property type="entry name" value="GAF_2"/>
    <property type="match status" value="1"/>
</dbReference>
<dbReference type="FunFam" id="1.20.120.1530:FF:000002">
    <property type="entry name" value="Two-component osmosensing histidine kinase"/>
    <property type="match status" value="5"/>
</dbReference>
<sequence>MEAKAAAVQTRRGNGNGTGPDEPLTEGQLRELLQALQSMKVGDFSTRLPGDWTGVIGKVADSFNEISASNQRMAAELERVGYTVGREGRTKQRVKFVNRAGAWGEMEGSVNTLIDDLLWPTDEVTRAVGAVAQGDLLQTVRLEVDGRPLKGEFLRSAKIVNTMIRQLREFTSEVTRVAREVGTEGKLGGQAQVREVTGVWKELTESVNSMADNLTSQVRNIAEVTIAVANGDLSKKITVDVRGEILQLKEAINTMVDQLRSFASEVTRVAREVGTDGKLGGQAIVPGVAGTWKDLTDSVNAMCGNLTDQVRNIAQVTTAVARGDLSRKITVNVSGEILELKDTVNTMVDQLNSFASEVTRVAREVGSEGKLGGQAQVPGVAGTWKDLTDNVNFMAGNLTAQVRNIAEVSTAIANGDLSKKITVNVSGEIFELKETINTMVDQLNRFAGEVTRVAREVGTEGKLGGQAQVPGVGGTWKDLTDSVNSMAGNLTGQVRNIAEVTTAVARGDLSRKITVDVKGEILELKNTVNVMVDQLNSFASEVTRVAREVGSEGKLGGQAEVPGVAGTWKDLTDNVNFMAGNLTGQVRNIAEVATAIANGDLSKKITVDVRGEILLLKETLNTMVDQLNAFAGEVTRVAREVGTEGRLGGQAVVPGVGGTWKDLTDNVNLLAANLTTQVRNIAEVTTAVARGDLSRKITVDVKGEILELKNTINTMVDQLNAFASEVTRVAREVGTEGKLGGQAQVSGVAGTWKDLTDTVNVMAANLTEQVRGIVKVVTAVADGDLQQNLTVKSKGEVAALADTINNMTHTLATFADQVTSVAREVGVEGRLGGQANVPGAAGTWKDLTGNVNLLAANLTTQVRAIAEVATAVTKGDLTRAIEVDARGEVAELKDNINTMIGNLRLTTDRNTEQDWLKTNLAKFTGMLQGQRDLTSVGRLLLSELAPLVDAHQGVIYQLSTDDGEPMLRLLATYADDPEYGHAPRLRLGEGLVGQCAADRRRMFISDVPANVAPIRSALYSAPPRNIIVFPVLFEGQVKAVIELAAAGGFTTMQTTFLEQLTASIGIVLNSIEATMQTEGLLTQSQQLAGELQTQQRELQQTNEQLEQKAQQVAERNVEVERKNQELEQARRALEEKAAELALTSKYKSEFLANMSHELRTPLNSILILGQQLTDNPDGNLTGKQVEFARTIHGAGTDLLNLISDILDLSKIESGTVSVEAEELYFQNLVDRVAAPFRHEADNRGLSFDVHIDPAIGRSILTDSKRLQQVLKNLLSNAFKFTEAGGVRFDLAAAAEGWNARHPVLSQAPLVVAFTVSDTGIGIPLEKQRIIFEAFQQADASTSRRYGGTGLGLAISRELAGLLGGEIQLRSNPNEGSTFTLYLPIAYVGANPPARIAPQAQGSMSQMVRAPSVADRVADDRDEIEPGDAAFLIVEDDPHYARIVAGLAKDKGLKVLVAMTGGEALELARMFKPTAISLDVFLPDMLGWTVLSRLKQDPMLRHIPVQMLTLDEDRQHGLARGAFGFVSKPIAAGDLSGAIDRVLDFSKPRKRRLLVVEDDPTEQFSIRELLLHDDVEIESAATGEDALRNLREDDWDCVVLDLRLPDMSGFDVLERMREEQTADVPVVVFTGRELSAEEDARLHTMARSIVVKGVESPERLLDETALFLHRVISDLPTEKQRMLERLHGSDEDLLGRTVLLVDDDARNIFALSSLLERRGMQVLTATTGREAIDIVESTPEVSLVLMDIMMPEMDGYQTTQKIRENPAHRRLPIVALTAKAMKGDREKCLEAGASDYLAKPVNTEQLLSALRMWLHR</sequence>
<dbReference type="CDD" id="cd00082">
    <property type="entry name" value="HisKA"/>
    <property type="match status" value="1"/>
</dbReference>
<dbReference type="FunFam" id="3.30.565.10:FF:000010">
    <property type="entry name" value="Sensor histidine kinase RcsC"/>
    <property type="match status" value="1"/>
</dbReference>
<dbReference type="GO" id="GO:0016020">
    <property type="term" value="C:membrane"/>
    <property type="evidence" value="ECO:0007669"/>
    <property type="project" value="UniProtKB-SubCell"/>
</dbReference>
<keyword evidence="15" id="KW-1185">Reference proteome</keyword>
<dbReference type="SUPFAM" id="SSF47384">
    <property type="entry name" value="Homodimeric domain of signal transducing histidine kinase"/>
    <property type="match status" value="1"/>
</dbReference>
<dbReference type="Gene3D" id="3.30.565.10">
    <property type="entry name" value="Histidine kinase-like ATPase, C-terminal domain"/>
    <property type="match status" value="1"/>
</dbReference>
<comment type="subcellular location">
    <subcellularLocation>
        <location evidence="2">Membrane</location>
    </subcellularLocation>
</comment>
<feature type="modified residue" description="4-aspartylphosphate" evidence="8">
    <location>
        <position position="1600"/>
    </location>
</feature>
<evidence type="ECO:0000256" key="9">
    <source>
        <dbReference type="SAM" id="Coils"/>
    </source>
</evidence>
<feature type="coiled-coil region" evidence="9">
    <location>
        <begin position="1084"/>
        <end position="1143"/>
    </location>
</feature>
<feature type="region of interest" description="Disordered" evidence="10">
    <location>
        <begin position="1"/>
        <end position="25"/>
    </location>
</feature>
<feature type="modified residue" description="4-aspartylphosphate" evidence="8">
    <location>
        <position position="1478"/>
    </location>
</feature>
<dbReference type="InterPro" id="IPR036890">
    <property type="entry name" value="HATPase_C_sf"/>
</dbReference>
<proteinExistence type="predicted"/>
<keyword evidence="4 8" id="KW-0597">Phosphoprotein</keyword>
<dbReference type="Pfam" id="PF00672">
    <property type="entry name" value="HAMP"/>
    <property type="match status" value="7"/>
</dbReference>
<evidence type="ECO:0000256" key="10">
    <source>
        <dbReference type="SAM" id="MobiDB-lite"/>
    </source>
</evidence>
<keyword evidence="5 14" id="KW-0808">Transferase</keyword>
<dbReference type="InterPro" id="IPR003661">
    <property type="entry name" value="HisK_dim/P_dom"/>
</dbReference>
<dbReference type="PROSITE" id="PS50110">
    <property type="entry name" value="RESPONSE_REGULATORY"/>
    <property type="match status" value="3"/>
</dbReference>
<dbReference type="EC" id="2.7.13.3" evidence="3"/>
<name>A0A6I6MGV5_9CAUL</name>
<evidence type="ECO:0000256" key="6">
    <source>
        <dbReference type="ARBA" id="ARBA00022777"/>
    </source>
</evidence>
<keyword evidence="6 14" id="KW-0418">Kinase</keyword>
<dbReference type="InterPro" id="IPR011006">
    <property type="entry name" value="CheY-like_superfamily"/>
</dbReference>
<feature type="domain" description="HAMP" evidence="13">
    <location>
        <begin position="672"/>
        <end position="724"/>
    </location>
</feature>
<reference evidence="15" key="1">
    <citation type="submission" date="2019-12" db="EMBL/GenBank/DDBJ databases">
        <title>Complete genome of Terracaulis silvestris 0127_4.</title>
        <authorList>
            <person name="Vieira S."/>
            <person name="Riedel T."/>
            <person name="Sproer C."/>
            <person name="Pascual J."/>
            <person name="Boedeker C."/>
            <person name="Overmann J."/>
        </authorList>
    </citation>
    <scope>NUCLEOTIDE SEQUENCE [LARGE SCALE GENOMIC DNA]</scope>
    <source>
        <strain evidence="15">0127_4</strain>
    </source>
</reference>
<keyword evidence="7" id="KW-0902">Two-component regulatory system</keyword>
<evidence type="ECO:0000256" key="8">
    <source>
        <dbReference type="PROSITE-ProRule" id="PRU00169"/>
    </source>
</evidence>
<dbReference type="PROSITE" id="PS50885">
    <property type="entry name" value="HAMP"/>
    <property type="match status" value="10"/>
</dbReference>
<dbReference type="Pfam" id="PF02518">
    <property type="entry name" value="HATPase_c"/>
    <property type="match status" value="1"/>
</dbReference>
<dbReference type="CDD" id="cd06225">
    <property type="entry name" value="HAMP"/>
    <property type="match status" value="9"/>
</dbReference>
<dbReference type="Gene3D" id="1.10.8.500">
    <property type="entry name" value="HAMP domain in histidine kinase"/>
    <property type="match status" value="1"/>
</dbReference>
<dbReference type="EMBL" id="CP047045">
    <property type="protein sequence ID" value="QGZ93559.1"/>
    <property type="molecule type" value="Genomic_DNA"/>
</dbReference>
<dbReference type="PRINTS" id="PR00344">
    <property type="entry name" value="BCTRLSENSOR"/>
</dbReference>
<evidence type="ECO:0000256" key="7">
    <source>
        <dbReference type="ARBA" id="ARBA00023012"/>
    </source>
</evidence>
<dbReference type="Pfam" id="PF18947">
    <property type="entry name" value="HAMP_2"/>
    <property type="match status" value="1"/>
</dbReference>
<dbReference type="Pfam" id="PF00072">
    <property type="entry name" value="Response_reg"/>
    <property type="match status" value="3"/>
</dbReference>
<dbReference type="SMART" id="SM00304">
    <property type="entry name" value="HAMP"/>
    <property type="match status" value="10"/>
</dbReference>
<feature type="domain" description="HAMP" evidence="13">
    <location>
        <begin position="580"/>
        <end position="632"/>
    </location>
</feature>
<dbReference type="InterPro" id="IPR029016">
    <property type="entry name" value="GAF-like_dom_sf"/>
</dbReference>
<comment type="catalytic activity">
    <reaction evidence="1">
        <text>ATP + protein L-histidine = ADP + protein N-phospho-L-histidine.</text>
        <dbReference type="EC" id="2.7.13.3"/>
    </reaction>
</comment>
<feature type="domain" description="HAMP" evidence="13">
    <location>
        <begin position="115"/>
        <end position="172"/>
    </location>
</feature>
<dbReference type="SMART" id="SM00065">
    <property type="entry name" value="GAF"/>
    <property type="match status" value="1"/>
</dbReference>
<dbReference type="KEGG" id="tsv:DSM104635_00371"/>
<feature type="domain" description="HAMP" evidence="13">
    <location>
        <begin position="28"/>
        <end position="75"/>
    </location>
</feature>
<dbReference type="Proteomes" id="UP000431269">
    <property type="component" value="Chromosome"/>
</dbReference>
<dbReference type="InterPro" id="IPR003018">
    <property type="entry name" value="GAF"/>
</dbReference>
<evidence type="ECO:0000259" key="12">
    <source>
        <dbReference type="PROSITE" id="PS50110"/>
    </source>
</evidence>
<evidence type="ECO:0000259" key="11">
    <source>
        <dbReference type="PROSITE" id="PS50109"/>
    </source>
</evidence>
<dbReference type="Gene3D" id="3.30.450.40">
    <property type="match status" value="1"/>
</dbReference>
<evidence type="ECO:0000256" key="4">
    <source>
        <dbReference type="ARBA" id="ARBA00022553"/>
    </source>
</evidence>
<dbReference type="InterPro" id="IPR003594">
    <property type="entry name" value="HATPase_dom"/>
</dbReference>
<feature type="domain" description="HAMP" evidence="13">
    <location>
        <begin position="764"/>
        <end position="816"/>
    </location>
</feature>
<dbReference type="SUPFAM" id="SSF58104">
    <property type="entry name" value="Methyl-accepting chemotaxis protein (MCP) signaling domain"/>
    <property type="match status" value="4"/>
</dbReference>
<feature type="domain" description="Response regulatory" evidence="12">
    <location>
        <begin position="1551"/>
        <end position="1666"/>
    </location>
</feature>
<dbReference type="SUPFAM" id="SSF55781">
    <property type="entry name" value="GAF domain-like"/>
    <property type="match status" value="1"/>
</dbReference>
<dbReference type="PANTHER" id="PTHR45339">
    <property type="entry name" value="HYBRID SIGNAL TRANSDUCTION HISTIDINE KINASE J"/>
    <property type="match status" value="1"/>
</dbReference>
<dbReference type="SMART" id="SM00387">
    <property type="entry name" value="HATPase_c"/>
    <property type="match status" value="1"/>
</dbReference>
<gene>
    <name evidence="14" type="primary">barA_1</name>
    <name evidence="14" type="ORF">DSM104635_00371</name>
</gene>
<dbReference type="SUPFAM" id="SSF55874">
    <property type="entry name" value="ATPase domain of HSP90 chaperone/DNA topoisomerase II/histidine kinase"/>
    <property type="match status" value="1"/>
</dbReference>
<evidence type="ECO:0000256" key="1">
    <source>
        <dbReference type="ARBA" id="ARBA00000085"/>
    </source>
</evidence>
<accession>A0A6I6MGV5</accession>
<dbReference type="Gene3D" id="3.40.50.2300">
    <property type="match status" value="3"/>
</dbReference>
<organism evidence="14 15">
    <name type="scientific">Terricaulis silvestris</name>
    <dbReference type="NCBI Taxonomy" id="2686094"/>
    <lineage>
        <taxon>Bacteria</taxon>
        <taxon>Pseudomonadati</taxon>
        <taxon>Pseudomonadota</taxon>
        <taxon>Alphaproteobacteria</taxon>
        <taxon>Caulobacterales</taxon>
        <taxon>Caulobacteraceae</taxon>
        <taxon>Terricaulis</taxon>
    </lineage>
</organism>
<feature type="domain" description="HAMP" evidence="13">
    <location>
        <begin position="856"/>
        <end position="908"/>
    </location>
</feature>
<dbReference type="PANTHER" id="PTHR45339:SF1">
    <property type="entry name" value="HYBRID SIGNAL TRANSDUCTION HISTIDINE KINASE J"/>
    <property type="match status" value="1"/>
</dbReference>
<dbReference type="Gene3D" id="1.10.287.130">
    <property type="match status" value="1"/>
</dbReference>
<dbReference type="InterPro" id="IPR001789">
    <property type="entry name" value="Sig_transdc_resp-reg_receiver"/>
</dbReference>
<feature type="domain" description="Response regulatory" evidence="12">
    <location>
        <begin position="1429"/>
        <end position="1542"/>
    </location>
</feature>
<evidence type="ECO:0000313" key="14">
    <source>
        <dbReference type="EMBL" id="QGZ93559.1"/>
    </source>
</evidence>
<feature type="domain" description="HAMP" evidence="13">
    <location>
        <begin position="488"/>
        <end position="540"/>
    </location>
</feature>
<dbReference type="GO" id="GO:0000155">
    <property type="term" value="F:phosphorelay sensor kinase activity"/>
    <property type="evidence" value="ECO:0007669"/>
    <property type="project" value="InterPro"/>
</dbReference>
<dbReference type="PROSITE" id="PS50109">
    <property type="entry name" value="HIS_KIN"/>
    <property type="match status" value="1"/>
</dbReference>
<feature type="domain" description="HAMP" evidence="13">
    <location>
        <begin position="304"/>
        <end position="356"/>
    </location>
</feature>
<evidence type="ECO:0000256" key="3">
    <source>
        <dbReference type="ARBA" id="ARBA00012438"/>
    </source>
</evidence>
<dbReference type="InterPro" id="IPR036097">
    <property type="entry name" value="HisK_dim/P_sf"/>
</dbReference>
<feature type="domain" description="HAMP" evidence="13">
    <location>
        <begin position="212"/>
        <end position="264"/>
    </location>
</feature>
<dbReference type="SMART" id="SM00448">
    <property type="entry name" value="REC"/>
    <property type="match status" value="3"/>
</dbReference>
<dbReference type="InterPro" id="IPR004358">
    <property type="entry name" value="Sig_transdc_His_kin-like_C"/>
</dbReference>
<evidence type="ECO:0000256" key="5">
    <source>
        <dbReference type="ARBA" id="ARBA00022679"/>
    </source>
</evidence>